<dbReference type="Proteomes" id="UP001177670">
    <property type="component" value="Unassembled WGS sequence"/>
</dbReference>
<evidence type="ECO:0000313" key="2">
    <source>
        <dbReference type="Proteomes" id="UP001177670"/>
    </source>
</evidence>
<dbReference type="AlphaFoldDB" id="A0AA40GAE2"/>
<dbReference type="EMBL" id="JAHYIQ010000003">
    <property type="protein sequence ID" value="KAK1133982.1"/>
    <property type="molecule type" value="Genomic_DNA"/>
</dbReference>
<comment type="caution">
    <text evidence="1">The sequence shown here is derived from an EMBL/GenBank/DDBJ whole genome shotgun (WGS) entry which is preliminary data.</text>
</comment>
<protein>
    <submittedName>
        <fullName evidence="1">Uncharacterized protein</fullName>
    </submittedName>
</protein>
<keyword evidence="2" id="KW-1185">Reference proteome</keyword>
<evidence type="ECO:0000313" key="1">
    <source>
        <dbReference type="EMBL" id="KAK1133982.1"/>
    </source>
</evidence>
<organism evidence="1 2">
    <name type="scientific">Melipona bicolor</name>
    <dbReference type="NCBI Taxonomy" id="60889"/>
    <lineage>
        <taxon>Eukaryota</taxon>
        <taxon>Metazoa</taxon>
        <taxon>Ecdysozoa</taxon>
        <taxon>Arthropoda</taxon>
        <taxon>Hexapoda</taxon>
        <taxon>Insecta</taxon>
        <taxon>Pterygota</taxon>
        <taxon>Neoptera</taxon>
        <taxon>Endopterygota</taxon>
        <taxon>Hymenoptera</taxon>
        <taxon>Apocrita</taxon>
        <taxon>Aculeata</taxon>
        <taxon>Apoidea</taxon>
        <taxon>Anthophila</taxon>
        <taxon>Apidae</taxon>
        <taxon>Melipona</taxon>
    </lineage>
</organism>
<reference evidence="1" key="1">
    <citation type="submission" date="2021-10" db="EMBL/GenBank/DDBJ databases">
        <title>Melipona bicolor Genome sequencing and assembly.</title>
        <authorList>
            <person name="Araujo N.S."/>
            <person name="Arias M.C."/>
        </authorList>
    </citation>
    <scope>NUCLEOTIDE SEQUENCE</scope>
    <source>
        <strain evidence="1">USP_2M_L1-L4_2017</strain>
        <tissue evidence="1">Whole body</tissue>
    </source>
</reference>
<gene>
    <name evidence="1" type="ORF">K0M31_011767</name>
</gene>
<sequence>MYFRILPATTSAFSNIEISRCLKSLKFDSKHLAPRIPRGVEVLRQNFLEEQRSLKAGDLSHQESNNMAASTMKLQSDSFSSEKVRNQKQKKAITTLKILQLVNSPIKSLELKC</sequence>
<proteinExistence type="predicted"/>
<accession>A0AA40GAE2</accession>
<name>A0AA40GAE2_9HYME</name>